<evidence type="ECO:0000313" key="3">
    <source>
        <dbReference type="Proteomes" id="UP001519325"/>
    </source>
</evidence>
<evidence type="ECO:0000259" key="1">
    <source>
        <dbReference type="Pfam" id="PF18726"/>
    </source>
</evidence>
<protein>
    <recommendedName>
        <fullName evidence="1">SAV-6107-like HEPN domain-containing protein</fullName>
    </recommendedName>
</protein>
<organism evidence="2 3">
    <name type="scientific">Nocardia goodfellowii</name>
    <dbReference type="NCBI Taxonomy" id="882446"/>
    <lineage>
        <taxon>Bacteria</taxon>
        <taxon>Bacillati</taxon>
        <taxon>Actinomycetota</taxon>
        <taxon>Actinomycetes</taxon>
        <taxon>Mycobacteriales</taxon>
        <taxon>Nocardiaceae</taxon>
        <taxon>Nocardia</taxon>
    </lineage>
</organism>
<dbReference type="Pfam" id="PF18726">
    <property type="entry name" value="HEPN_SAV_6107"/>
    <property type="match status" value="1"/>
</dbReference>
<gene>
    <name evidence="2" type="ORF">BJ987_006661</name>
</gene>
<dbReference type="EMBL" id="JAGGMR010000001">
    <property type="protein sequence ID" value="MBP2193760.1"/>
    <property type="molecule type" value="Genomic_DNA"/>
</dbReference>
<dbReference type="Proteomes" id="UP001519325">
    <property type="component" value="Unassembled WGS sequence"/>
</dbReference>
<reference evidence="2 3" key="1">
    <citation type="submission" date="2021-03" db="EMBL/GenBank/DDBJ databases">
        <title>Sequencing the genomes of 1000 actinobacteria strains.</title>
        <authorList>
            <person name="Klenk H.-P."/>
        </authorList>
    </citation>
    <scope>NUCLEOTIDE SEQUENCE [LARGE SCALE GENOMIC DNA]</scope>
    <source>
        <strain evidence="2 3">DSM 45516</strain>
    </source>
</reference>
<dbReference type="RefSeq" id="WP_245366244.1">
    <property type="nucleotide sequence ID" value="NZ_JAGGMR010000001.1"/>
</dbReference>
<evidence type="ECO:0000313" key="2">
    <source>
        <dbReference type="EMBL" id="MBP2193760.1"/>
    </source>
</evidence>
<accession>A0ABS4QRG8</accession>
<sequence length="146" mass="15855">MSSRMEQPGQPGRAGKLLKRADGLLMEAAGEHDPRERFRTAYLAALRGAGAVLAFTGADAAPRARSRNAWVLLQRAAPEFVMWADYFSARSELRAALEAGLDRDVDDHQADEFYSRVGAFLHDVEDMLTAASRLRPAPGLNGGLTA</sequence>
<dbReference type="InterPro" id="IPR040891">
    <property type="entry name" value="HEPN_SAV_6107"/>
</dbReference>
<feature type="domain" description="SAV-6107-like HEPN" evidence="1">
    <location>
        <begin position="28"/>
        <end position="125"/>
    </location>
</feature>
<name>A0ABS4QRG8_9NOCA</name>
<proteinExistence type="predicted"/>
<keyword evidence="3" id="KW-1185">Reference proteome</keyword>
<comment type="caution">
    <text evidence="2">The sequence shown here is derived from an EMBL/GenBank/DDBJ whole genome shotgun (WGS) entry which is preliminary data.</text>
</comment>